<evidence type="ECO:0000313" key="2">
    <source>
        <dbReference type="Proteomes" id="UP000044602"/>
    </source>
</evidence>
<dbReference type="EMBL" id="CVQH01026254">
    <property type="protein sequence ID" value="CRK40317.1"/>
    <property type="molecule type" value="Genomic_DNA"/>
</dbReference>
<dbReference type="Proteomes" id="UP000044602">
    <property type="component" value="Unassembled WGS sequence"/>
</dbReference>
<sequence>DGVARRAAGGD</sequence>
<organism evidence="1 2">
    <name type="scientific">Verticillium longisporum</name>
    <name type="common">Verticillium dahliae var. longisporum</name>
    <dbReference type="NCBI Taxonomy" id="100787"/>
    <lineage>
        <taxon>Eukaryota</taxon>
        <taxon>Fungi</taxon>
        <taxon>Dikarya</taxon>
        <taxon>Ascomycota</taxon>
        <taxon>Pezizomycotina</taxon>
        <taxon>Sordariomycetes</taxon>
        <taxon>Hypocreomycetidae</taxon>
        <taxon>Glomerellales</taxon>
        <taxon>Plectosphaerellaceae</taxon>
        <taxon>Verticillium</taxon>
    </lineage>
</organism>
<proteinExistence type="predicted"/>
<evidence type="ECO:0000313" key="1">
    <source>
        <dbReference type="EMBL" id="CRK40317.1"/>
    </source>
</evidence>
<protein>
    <submittedName>
        <fullName evidence="1">Uncharacterized protein</fullName>
    </submittedName>
</protein>
<accession>A0A0G4N1M0</accession>
<feature type="non-terminal residue" evidence="1">
    <location>
        <position position="1"/>
    </location>
</feature>
<name>A0A0G4N1M0_VERLO</name>
<reference evidence="1 2" key="1">
    <citation type="submission" date="2015-05" db="EMBL/GenBank/DDBJ databases">
        <authorList>
            <person name="Wang D.B."/>
            <person name="Wang M."/>
        </authorList>
    </citation>
    <scope>NUCLEOTIDE SEQUENCE [LARGE SCALE GENOMIC DNA]</scope>
    <source>
        <strain evidence="1">VL1</strain>
    </source>
</reference>
<keyword evidence="2" id="KW-1185">Reference proteome</keyword>
<gene>
    <name evidence="1" type="ORF">BN1708_020695</name>
</gene>